<keyword evidence="2" id="KW-1185">Reference proteome</keyword>
<protein>
    <recommendedName>
        <fullName evidence="3">Integrase catalytic domain-containing protein</fullName>
    </recommendedName>
</protein>
<comment type="caution">
    <text evidence="1">The sequence shown here is derived from an EMBL/GenBank/DDBJ whole genome shotgun (WGS) entry which is preliminary data.</text>
</comment>
<evidence type="ECO:0000313" key="2">
    <source>
        <dbReference type="Proteomes" id="UP000310158"/>
    </source>
</evidence>
<dbReference type="InterPro" id="IPR012337">
    <property type="entry name" value="RNaseH-like_sf"/>
</dbReference>
<evidence type="ECO:0000313" key="1">
    <source>
        <dbReference type="EMBL" id="THH10410.1"/>
    </source>
</evidence>
<gene>
    <name evidence="1" type="ORF">EW146_g8382</name>
</gene>
<sequence>MLQQESSAALADWIFEDILCRWGALCEIVSDNGSAFVKALTYLVKKYHVHHIRISSYNSHVNVSLDITEATYLLPSPSSFIFSTDLIAHHAITLQKCKSNLTSLHSKVYEAHIQAAIKFECDHIATIHDFNFQPSSLILM</sequence>
<dbReference type="Gene3D" id="3.30.420.10">
    <property type="entry name" value="Ribonuclease H-like superfamily/Ribonuclease H"/>
    <property type="match status" value="1"/>
</dbReference>
<dbReference type="InterPro" id="IPR036397">
    <property type="entry name" value="RNaseH_sf"/>
</dbReference>
<reference evidence="1 2" key="1">
    <citation type="submission" date="2019-02" db="EMBL/GenBank/DDBJ databases">
        <title>Genome sequencing of the rare red list fungi Bondarzewia mesenterica.</title>
        <authorList>
            <person name="Buettner E."/>
            <person name="Kellner H."/>
        </authorList>
    </citation>
    <scope>NUCLEOTIDE SEQUENCE [LARGE SCALE GENOMIC DNA]</scope>
    <source>
        <strain evidence="1 2">DSM 108281</strain>
    </source>
</reference>
<proteinExistence type="predicted"/>
<dbReference type="Proteomes" id="UP000310158">
    <property type="component" value="Unassembled WGS sequence"/>
</dbReference>
<dbReference type="GO" id="GO:0003676">
    <property type="term" value="F:nucleic acid binding"/>
    <property type="evidence" value="ECO:0007669"/>
    <property type="project" value="InterPro"/>
</dbReference>
<accession>A0A4S4LKD4</accession>
<name>A0A4S4LKD4_9AGAM</name>
<dbReference type="SUPFAM" id="SSF53098">
    <property type="entry name" value="Ribonuclease H-like"/>
    <property type="match status" value="1"/>
</dbReference>
<organism evidence="1 2">
    <name type="scientific">Bondarzewia mesenterica</name>
    <dbReference type="NCBI Taxonomy" id="1095465"/>
    <lineage>
        <taxon>Eukaryota</taxon>
        <taxon>Fungi</taxon>
        <taxon>Dikarya</taxon>
        <taxon>Basidiomycota</taxon>
        <taxon>Agaricomycotina</taxon>
        <taxon>Agaricomycetes</taxon>
        <taxon>Russulales</taxon>
        <taxon>Bondarzewiaceae</taxon>
        <taxon>Bondarzewia</taxon>
    </lineage>
</organism>
<dbReference type="AlphaFoldDB" id="A0A4S4LKD4"/>
<dbReference type="EMBL" id="SGPL01000574">
    <property type="protein sequence ID" value="THH10410.1"/>
    <property type="molecule type" value="Genomic_DNA"/>
</dbReference>
<dbReference type="OrthoDB" id="446925at2759"/>
<evidence type="ECO:0008006" key="3">
    <source>
        <dbReference type="Google" id="ProtNLM"/>
    </source>
</evidence>